<dbReference type="Gene3D" id="3.30.160.60">
    <property type="entry name" value="Classic Zinc Finger"/>
    <property type="match status" value="1"/>
</dbReference>
<dbReference type="AlphaFoldDB" id="A0A0D2GLP0"/>
<dbReference type="GO" id="GO:0005886">
    <property type="term" value="C:plasma membrane"/>
    <property type="evidence" value="ECO:0007669"/>
    <property type="project" value="UniProtKB-UniRule"/>
</dbReference>
<dbReference type="GO" id="GO:0008932">
    <property type="term" value="F:lytic endotransglycosylase activity"/>
    <property type="evidence" value="ECO:0007669"/>
    <property type="project" value="UniProtKB-UniRule"/>
</dbReference>
<protein>
    <recommendedName>
        <fullName evidence="7">Endolytic murein transglycosylase</fullName>
        <ecNumber evidence="7">4.2.2.29</ecNumber>
    </recommendedName>
    <alternativeName>
        <fullName evidence="7">Peptidoglycan lytic transglycosylase</fullName>
    </alternativeName>
    <alternativeName>
        <fullName evidence="7">Peptidoglycan polymerization terminase</fullName>
    </alternativeName>
</protein>
<dbReference type="Pfam" id="PF02618">
    <property type="entry name" value="YceG"/>
    <property type="match status" value="1"/>
</dbReference>
<dbReference type="GO" id="GO:0009252">
    <property type="term" value="P:peptidoglycan biosynthetic process"/>
    <property type="evidence" value="ECO:0007669"/>
    <property type="project" value="UniProtKB-UniRule"/>
</dbReference>
<keyword evidence="5 7" id="KW-0456">Lyase</keyword>
<accession>A0A0D2GLP0</accession>
<dbReference type="HAMAP" id="MF_02065">
    <property type="entry name" value="MltG"/>
    <property type="match status" value="1"/>
</dbReference>
<dbReference type="CDD" id="cd08010">
    <property type="entry name" value="MltG_like"/>
    <property type="match status" value="1"/>
</dbReference>
<gene>
    <name evidence="7" type="primary">mltG</name>
    <name evidence="8" type="ORF">X474_02485</name>
</gene>
<keyword evidence="6 7" id="KW-0961">Cell wall biogenesis/degradation</keyword>
<sequence>MKKKLLVPLIILTLLLLAVFAFLIAKPLILDHRCGTEKTEIIVEVPQGLGISAIAKLLEEKKVTDSASLFVIAARLSNQAGSLKAGEYSLSPHFTNRRILEALTRGKVRLHQLIIPEGFNLKQIKARLAASGVINMTGADNLFTDPEFIAALGIRAPSLEGFLFPDTYLLPKGVKARQVLTIMVKRFTAKWNKLAQKGNASGLSRLQVVTLASIIEKEARLPEERKLISSVYHNRLKKGMRLQADPTVIYGIPDFKGTLTKKDLEYPSPFNTYLHRGLPPGPICSPGQASLAAALEPAKTKSIYFVAKGDGSHYFSSNYREHRKAVRKLRRYRKNH</sequence>
<dbReference type="NCBIfam" id="TIGR00247">
    <property type="entry name" value="endolytic transglycosylase MltG"/>
    <property type="match status" value="1"/>
</dbReference>
<dbReference type="Proteomes" id="UP000032233">
    <property type="component" value="Unassembled WGS sequence"/>
</dbReference>
<dbReference type="GO" id="GO:0071555">
    <property type="term" value="P:cell wall organization"/>
    <property type="evidence" value="ECO:0007669"/>
    <property type="project" value="UniProtKB-KW"/>
</dbReference>
<dbReference type="OrthoDB" id="9814591at2"/>
<dbReference type="InParanoid" id="A0A0D2GLP0"/>
<evidence type="ECO:0000256" key="6">
    <source>
        <dbReference type="ARBA" id="ARBA00023316"/>
    </source>
</evidence>
<evidence type="ECO:0000256" key="1">
    <source>
        <dbReference type="ARBA" id="ARBA00022475"/>
    </source>
</evidence>
<evidence type="ECO:0000256" key="3">
    <source>
        <dbReference type="ARBA" id="ARBA00022989"/>
    </source>
</evidence>
<keyword evidence="9" id="KW-1185">Reference proteome</keyword>
<evidence type="ECO:0000256" key="7">
    <source>
        <dbReference type="HAMAP-Rule" id="MF_02065"/>
    </source>
</evidence>
<dbReference type="PATRIC" id="fig|1429043.3.peg.521"/>
<dbReference type="PANTHER" id="PTHR30518">
    <property type="entry name" value="ENDOLYTIC MUREIN TRANSGLYCOSYLASE"/>
    <property type="match status" value="1"/>
</dbReference>
<proteinExistence type="inferred from homology"/>
<evidence type="ECO:0000313" key="8">
    <source>
        <dbReference type="EMBL" id="KIX15582.1"/>
    </source>
</evidence>
<dbReference type="RefSeq" id="WP_044346488.1">
    <property type="nucleotide sequence ID" value="NZ_AZAC01000002.1"/>
</dbReference>
<evidence type="ECO:0000256" key="5">
    <source>
        <dbReference type="ARBA" id="ARBA00023239"/>
    </source>
</evidence>
<dbReference type="InterPro" id="IPR003770">
    <property type="entry name" value="MLTG-like"/>
</dbReference>
<comment type="similarity">
    <text evidence="7">Belongs to the transglycosylase MltG family.</text>
</comment>
<dbReference type="Gene3D" id="3.30.1490.480">
    <property type="entry name" value="Endolytic murein transglycosylase"/>
    <property type="match status" value="1"/>
</dbReference>
<dbReference type="PANTHER" id="PTHR30518:SF2">
    <property type="entry name" value="ENDOLYTIC MUREIN TRANSGLYCOSYLASE"/>
    <property type="match status" value="1"/>
</dbReference>
<dbReference type="EC" id="4.2.2.29" evidence="7"/>
<reference evidence="8 9" key="1">
    <citation type="submission" date="2013-11" db="EMBL/GenBank/DDBJ databases">
        <title>Metagenomic analysis of a methanogenic consortium involved in long chain n-alkane degradation.</title>
        <authorList>
            <person name="Davidova I.A."/>
            <person name="Callaghan A.V."/>
            <person name="Wawrik B."/>
            <person name="Pruitt S."/>
            <person name="Marks C."/>
            <person name="Duncan K.E."/>
            <person name="Suflita J.M."/>
        </authorList>
    </citation>
    <scope>NUCLEOTIDE SEQUENCE [LARGE SCALE GENOMIC DNA]</scope>
    <source>
        <strain evidence="8 9">SPR</strain>
    </source>
</reference>
<dbReference type="STRING" id="1429043.X474_02485"/>
<organism evidence="8 9">
    <name type="scientific">Dethiosulfatarculus sandiegensis</name>
    <dbReference type="NCBI Taxonomy" id="1429043"/>
    <lineage>
        <taxon>Bacteria</taxon>
        <taxon>Pseudomonadati</taxon>
        <taxon>Thermodesulfobacteriota</taxon>
        <taxon>Desulfarculia</taxon>
        <taxon>Desulfarculales</taxon>
        <taxon>Desulfarculaceae</taxon>
        <taxon>Dethiosulfatarculus</taxon>
    </lineage>
</organism>
<comment type="catalytic activity">
    <reaction evidence="7">
        <text>a peptidoglycan chain = a peptidoglycan chain with N-acetyl-1,6-anhydromuramyl-[peptide] at the reducing end + a peptidoglycan chain with N-acetylglucosamine at the non-reducing end.</text>
        <dbReference type="EC" id="4.2.2.29"/>
    </reaction>
</comment>
<name>A0A0D2GLP0_9BACT</name>
<dbReference type="EMBL" id="AZAC01000002">
    <property type="protein sequence ID" value="KIX15582.1"/>
    <property type="molecule type" value="Genomic_DNA"/>
</dbReference>
<evidence type="ECO:0000256" key="4">
    <source>
        <dbReference type="ARBA" id="ARBA00023136"/>
    </source>
</evidence>
<keyword evidence="3 7" id="KW-1133">Transmembrane helix</keyword>
<keyword evidence="2 7" id="KW-0812">Transmembrane</keyword>
<dbReference type="FunCoup" id="A0A0D2GLP0">
    <property type="interactions" value="362"/>
</dbReference>
<evidence type="ECO:0000256" key="2">
    <source>
        <dbReference type="ARBA" id="ARBA00022692"/>
    </source>
</evidence>
<comment type="caution">
    <text evidence="8">The sequence shown here is derived from an EMBL/GenBank/DDBJ whole genome shotgun (WGS) entry which is preliminary data.</text>
</comment>
<feature type="site" description="Important for catalytic activity" evidence="7">
    <location>
        <position position="218"/>
    </location>
</feature>
<keyword evidence="4 7" id="KW-0472">Membrane</keyword>
<keyword evidence="1 7" id="KW-1003">Cell membrane</keyword>
<comment type="function">
    <text evidence="7">Functions as a peptidoglycan terminase that cleaves nascent peptidoglycan strands endolytically to terminate their elongation.</text>
</comment>
<evidence type="ECO:0000313" key="9">
    <source>
        <dbReference type="Proteomes" id="UP000032233"/>
    </source>
</evidence>